<feature type="region of interest" description="Disordered" evidence="8">
    <location>
        <begin position="162"/>
        <end position="186"/>
    </location>
</feature>
<accession>A0AAD4SL61</accession>
<feature type="region of interest" description="Disordered" evidence="8">
    <location>
        <begin position="547"/>
        <end position="569"/>
    </location>
</feature>
<organism evidence="11 12">
    <name type="scientific">Papaver atlanticum</name>
    <dbReference type="NCBI Taxonomy" id="357466"/>
    <lineage>
        <taxon>Eukaryota</taxon>
        <taxon>Viridiplantae</taxon>
        <taxon>Streptophyta</taxon>
        <taxon>Embryophyta</taxon>
        <taxon>Tracheophyta</taxon>
        <taxon>Spermatophyta</taxon>
        <taxon>Magnoliopsida</taxon>
        <taxon>Ranunculales</taxon>
        <taxon>Papaveraceae</taxon>
        <taxon>Papaveroideae</taxon>
        <taxon>Papaver</taxon>
    </lineage>
</organism>
<keyword evidence="5" id="KW-0010">Activator</keyword>
<dbReference type="Gene3D" id="1.10.10.60">
    <property type="entry name" value="Homeodomain-like"/>
    <property type="match status" value="2"/>
</dbReference>
<evidence type="ECO:0000256" key="5">
    <source>
        <dbReference type="ARBA" id="ARBA00023159"/>
    </source>
</evidence>
<keyword evidence="12" id="KW-1185">Reference proteome</keyword>
<evidence type="ECO:0000259" key="9">
    <source>
        <dbReference type="PROSITE" id="PS50090"/>
    </source>
</evidence>
<dbReference type="FunFam" id="1.10.10.60:FF:000404">
    <property type="entry name" value="Transcription factor MYB97"/>
    <property type="match status" value="1"/>
</dbReference>
<feature type="domain" description="Myb-like" evidence="9">
    <location>
        <begin position="247"/>
        <end position="297"/>
    </location>
</feature>
<dbReference type="InterPro" id="IPR036691">
    <property type="entry name" value="Endo/exonu/phosph_ase_sf"/>
</dbReference>
<dbReference type="SUPFAM" id="SSF46689">
    <property type="entry name" value="Homeodomain-like"/>
    <property type="match status" value="1"/>
</dbReference>
<evidence type="ECO:0000256" key="2">
    <source>
        <dbReference type="ARBA" id="ARBA00022737"/>
    </source>
</evidence>
<dbReference type="Gene3D" id="3.60.10.10">
    <property type="entry name" value="Endonuclease/exonuclease/phosphatase"/>
    <property type="match status" value="1"/>
</dbReference>
<feature type="region of interest" description="Disordered" evidence="8">
    <location>
        <begin position="604"/>
        <end position="646"/>
    </location>
</feature>
<evidence type="ECO:0000256" key="4">
    <source>
        <dbReference type="ARBA" id="ARBA00023125"/>
    </source>
</evidence>
<dbReference type="FunFam" id="1.10.10.60:FF:000001">
    <property type="entry name" value="MYB-related transcription factor"/>
    <property type="match status" value="1"/>
</dbReference>
<gene>
    <name evidence="11" type="ORF">MKW98_027808</name>
</gene>
<dbReference type="PROSITE" id="PS50090">
    <property type="entry name" value="MYB_LIKE"/>
    <property type="match status" value="2"/>
</dbReference>
<proteinExistence type="predicted"/>
<dbReference type="GO" id="GO:0003700">
    <property type="term" value="F:DNA-binding transcription factor activity"/>
    <property type="evidence" value="ECO:0007669"/>
    <property type="project" value="UniProtKB-ARBA"/>
</dbReference>
<dbReference type="Pfam" id="PF00249">
    <property type="entry name" value="Myb_DNA-binding"/>
    <property type="match status" value="2"/>
</dbReference>
<feature type="domain" description="HTH myb-type" evidence="10">
    <location>
        <begin position="247"/>
        <end position="301"/>
    </location>
</feature>
<dbReference type="PROSITE" id="PS51294">
    <property type="entry name" value="HTH_MYB"/>
    <property type="match status" value="2"/>
</dbReference>
<dbReference type="SMART" id="SM00717">
    <property type="entry name" value="SANT"/>
    <property type="match status" value="2"/>
</dbReference>
<dbReference type="SUPFAM" id="SSF56219">
    <property type="entry name" value="DNase I-like"/>
    <property type="match status" value="1"/>
</dbReference>
<comment type="subcellular location">
    <subcellularLocation>
        <location evidence="1">Nucleus</location>
    </subcellularLocation>
</comment>
<dbReference type="InterPro" id="IPR009057">
    <property type="entry name" value="Homeodomain-like_sf"/>
</dbReference>
<sequence length="720" mass="79070">MASLDNAFSGEWIMMGDLNLTLHSWEKKGVGCFNSSEAEKIKHLLSLANLEDLGFVGYKFTWSNRKEDNGLTEAKLDMGLASASFYDQNKNASIKHLLAVGSDHSPIMLNTNSLTKSGHRPFKVLGIWLNEQPCLDIISTIWDNPLPSRLLISFRFVEMSHSSNDNEDDLLSKDQSDSQSIDEGSCGGSFGVGGVILKKGPWTSQEDAILVEYVNKHGEGNWNAVQKHSGLSRCGKSCRLRWANHLRPNLKKGAFTADEERMIVELHAKMGNKWARMAAHLPGRTDNEIKNYWNTRIKRRQRAGLPLYPPEVCMQTLNGNYQYQKSDEFNNVDMQQHGLLHANNYEIPDVTFDGLKGNQGVLSYEHALPGMSVGMLPQGLGSSLNYNFYPTTMHRLKRLRDPENLFPGFNSSLASSAVSPFDPFQSDSCDKIHQPPFGLTFPYVPNLNKIKKSSPFGARSGSHAFSNGNFSTSKPINGPVKLELPSFQYPDTDVGGCWGTSPVLPSLESVDTFTQSSPLSNGQVQSDCLSSRNSGLLDALLQEAQTLKNQSSEKSSSSSVVTPSDVMDGSNLDLCETGWEDYGDPISPLGRSAASVFGGCTPISGSSTDDPALSEALPGSSIKQEPVEHSTNPYGGEEGTSPKLDFSRPDALLGAGWFDHRSCAKDNSKADTIAALLGEDLCNDYKHMNETNTITQEWETVSKEWDNMPDGCHVIQTSLR</sequence>
<dbReference type="GO" id="GO:0080092">
    <property type="term" value="P:regulation of pollen tube growth"/>
    <property type="evidence" value="ECO:0007669"/>
    <property type="project" value="UniProtKB-ARBA"/>
</dbReference>
<dbReference type="Proteomes" id="UP001202328">
    <property type="component" value="Unassembled WGS sequence"/>
</dbReference>
<dbReference type="InterPro" id="IPR017930">
    <property type="entry name" value="Myb_dom"/>
</dbReference>
<keyword evidence="2" id="KW-0677">Repeat</keyword>
<evidence type="ECO:0000256" key="6">
    <source>
        <dbReference type="ARBA" id="ARBA00023163"/>
    </source>
</evidence>
<keyword evidence="6" id="KW-0804">Transcription</keyword>
<dbReference type="InterPro" id="IPR001005">
    <property type="entry name" value="SANT/Myb"/>
</dbReference>
<dbReference type="GO" id="GO:0090406">
    <property type="term" value="C:pollen tube"/>
    <property type="evidence" value="ECO:0007669"/>
    <property type="project" value="UniProtKB-ARBA"/>
</dbReference>
<feature type="domain" description="Myb-like" evidence="9">
    <location>
        <begin position="197"/>
        <end position="246"/>
    </location>
</feature>
<protein>
    <recommendedName>
        <fullName evidence="13">Transcription factor GAMYB</fullName>
    </recommendedName>
</protein>
<reference evidence="11" key="1">
    <citation type="submission" date="2022-04" db="EMBL/GenBank/DDBJ databases">
        <title>A functionally conserved STORR gene fusion in Papaver species that diverged 16.8 million years ago.</title>
        <authorList>
            <person name="Catania T."/>
        </authorList>
    </citation>
    <scope>NUCLEOTIDE SEQUENCE</scope>
    <source>
        <strain evidence="11">S-188037</strain>
    </source>
</reference>
<dbReference type="GO" id="GO:0005634">
    <property type="term" value="C:nucleus"/>
    <property type="evidence" value="ECO:0007669"/>
    <property type="project" value="UniProtKB-SubCell"/>
</dbReference>
<dbReference type="PANTHER" id="PTHR47995:SF18">
    <property type="entry name" value="TRANSCRIPTION FACTOR MYB65"/>
    <property type="match status" value="1"/>
</dbReference>
<feature type="compositionally biased region" description="Low complexity" evidence="8">
    <location>
        <begin position="552"/>
        <end position="566"/>
    </location>
</feature>
<comment type="caution">
    <text evidence="11">The sequence shown here is derived from an EMBL/GenBank/DDBJ whole genome shotgun (WGS) entry which is preliminary data.</text>
</comment>
<keyword evidence="4" id="KW-0238">DNA-binding</keyword>
<evidence type="ECO:0000259" key="10">
    <source>
        <dbReference type="PROSITE" id="PS51294"/>
    </source>
</evidence>
<evidence type="ECO:0000256" key="1">
    <source>
        <dbReference type="ARBA" id="ARBA00004123"/>
    </source>
</evidence>
<name>A0AAD4SL61_9MAGN</name>
<evidence type="ECO:0000313" key="12">
    <source>
        <dbReference type="Proteomes" id="UP001202328"/>
    </source>
</evidence>
<feature type="domain" description="HTH myb-type" evidence="10">
    <location>
        <begin position="194"/>
        <end position="246"/>
    </location>
</feature>
<evidence type="ECO:0000256" key="7">
    <source>
        <dbReference type="ARBA" id="ARBA00023242"/>
    </source>
</evidence>
<dbReference type="GO" id="GO:0048235">
    <property type="term" value="P:pollen sperm cell differentiation"/>
    <property type="evidence" value="ECO:0007669"/>
    <property type="project" value="UniProtKB-ARBA"/>
</dbReference>
<dbReference type="CDD" id="cd00167">
    <property type="entry name" value="SANT"/>
    <property type="match status" value="2"/>
</dbReference>
<evidence type="ECO:0000256" key="3">
    <source>
        <dbReference type="ARBA" id="ARBA00023015"/>
    </source>
</evidence>
<evidence type="ECO:0000313" key="11">
    <source>
        <dbReference type="EMBL" id="KAI3910526.1"/>
    </source>
</evidence>
<dbReference type="GO" id="GO:0003677">
    <property type="term" value="F:DNA binding"/>
    <property type="evidence" value="ECO:0007669"/>
    <property type="project" value="UniProtKB-KW"/>
</dbReference>
<keyword evidence="7" id="KW-0539">Nucleus</keyword>
<dbReference type="EMBL" id="JAJJMB010010184">
    <property type="protein sequence ID" value="KAI3910526.1"/>
    <property type="molecule type" value="Genomic_DNA"/>
</dbReference>
<evidence type="ECO:0000256" key="8">
    <source>
        <dbReference type="SAM" id="MobiDB-lite"/>
    </source>
</evidence>
<dbReference type="AlphaFoldDB" id="A0AAD4SL61"/>
<keyword evidence="3" id="KW-0805">Transcription regulation</keyword>
<dbReference type="PANTHER" id="PTHR47995">
    <property type="entry name" value="TRANSCRIPTION FACTOR MYB33-RELATED"/>
    <property type="match status" value="1"/>
</dbReference>
<evidence type="ECO:0008006" key="13">
    <source>
        <dbReference type="Google" id="ProtNLM"/>
    </source>
</evidence>